<dbReference type="InterPro" id="IPR029760">
    <property type="entry name" value="GPX_CS"/>
</dbReference>
<evidence type="ECO:0000256" key="5">
    <source>
        <dbReference type="RuleBase" id="RU000499"/>
    </source>
</evidence>
<dbReference type="GO" id="GO:0004601">
    <property type="term" value="F:peroxidase activity"/>
    <property type="evidence" value="ECO:0007669"/>
    <property type="project" value="UniProtKB-KW"/>
</dbReference>
<evidence type="ECO:0000313" key="6">
    <source>
        <dbReference type="EnsemblMetazoa" id="ACHR009504-PA"/>
    </source>
</evidence>
<dbReference type="InterPro" id="IPR036249">
    <property type="entry name" value="Thioredoxin-like_sf"/>
</dbReference>
<dbReference type="PIRSF" id="PIRSF000303">
    <property type="entry name" value="Glutathion_perox"/>
    <property type="match status" value="1"/>
</dbReference>
<dbReference type="SUPFAM" id="SSF52833">
    <property type="entry name" value="Thioredoxin-like"/>
    <property type="match status" value="1"/>
</dbReference>
<keyword evidence="2 5" id="KW-0575">Peroxidase</keyword>
<evidence type="ECO:0000256" key="1">
    <source>
        <dbReference type="ARBA" id="ARBA00006926"/>
    </source>
</evidence>
<dbReference type="EnsemblMetazoa" id="ACHR009504-RA">
    <property type="protein sequence ID" value="ACHR009504-PA"/>
    <property type="gene ID" value="ACHR009504"/>
</dbReference>
<organism evidence="6 7">
    <name type="scientific">Anopheles christyi</name>
    <dbReference type="NCBI Taxonomy" id="43041"/>
    <lineage>
        <taxon>Eukaryota</taxon>
        <taxon>Metazoa</taxon>
        <taxon>Ecdysozoa</taxon>
        <taxon>Arthropoda</taxon>
        <taxon>Hexapoda</taxon>
        <taxon>Insecta</taxon>
        <taxon>Pterygota</taxon>
        <taxon>Neoptera</taxon>
        <taxon>Endopterygota</taxon>
        <taxon>Diptera</taxon>
        <taxon>Nematocera</taxon>
        <taxon>Culicoidea</taxon>
        <taxon>Culicidae</taxon>
        <taxon>Anophelinae</taxon>
        <taxon>Anopheles</taxon>
    </lineage>
</organism>
<keyword evidence="4 5" id="KW-0560">Oxidoreductase</keyword>
<dbReference type="PROSITE" id="PS51355">
    <property type="entry name" value="GLUTATHIONE_PEROXID_3"/>
    <property type="match status" value="1"/>
</dbReference>
<reference evidence="6" key="2">
    <citation type="submission" date="2020-05" db="UniProtKB">
        <authorList>
            <consortium name="EnsemblMetazoa"/>
        </authorList>
    </citation>
    <scope>IDENTIFICATION</scope>
    <source>
        <strain evidence="6">ACHKN1017</strain>
    </source>
</reference>
<evidence type="ECO:0000256" key="4">
    <source>
        <dbReference type="ARBA" id="ARBA00023002"/>
    </source>
</evidence>
<dbReference type="PANTHER" id="PTHR11592:SF134">
    <property type="entry name" value="PHOSPHOLIPID HYDROPEROXIDE GLUTATHIONE PEROXIDASE"/>
    <property type="match status" value="1"/>
</dbReference>
<dbReference type="GO" id="GO:0006979">
    <property type="term" value="P:response to oxidative stress"/>
    <property type="evidence" value="ECO:0007669"/>
    <property type="project" value="InterPro"/>
</dbReference>
<keyword evidence="3" id="KW-0712">Selenocysteine</keyword>
<keyword evidence="7" id="KW-1185">Reference proteome</keyword>
<dbReference type="Pfam" id="PF00255">
    <property type="entry name" value="GSHPx"/>
    <property type="match status" value="1"/>
</dbReference>
<evidence type="ECO:0000256" key="2">
    <source>
        <dbReference type="ARBA" id="ARBA00022559"/>
    </source>
</evidence>
<comment type="similarity">
    <text evidence="1 5">Belongs to the glutathione peroxidase family.</text>
</comment>
<name>A0A182KFG6_9DIPT</name>
<evidence type="ECO:0000256" key="3">
    <source>
        <dbReference type="ARBA" id="ARBA00022933"/>
    </source>
</evidence>
<evidence type="ECO:0000313" key="7">
    <source>
        <dbReference type="Proteomes" id="UP000075881"/>
    </source>
</evidence>
<reference evidence="7" key="1">
    <citation type="submission" date="2013-03" db="EMBL/GenBank/DDBJ databases">
        <title>The Genome Sequence of Anopheles christyi ACHKN1017.</title>
        <authorList>
            <consortium name="The Broad Institute Genomics Platform"/>
            <person name="Neafsey D.E."/>
            <person name="Besansky N."/>
            <person name="Walker B."/>
            <person name="Young S.K."/>
            <person name="Zeng Q."/>
            <person name="Gargeya S."/>
            <person name="Fitzgerald M."/>
            <person name="Haas B."/>
            <person name="Abouelleil A."/>
            <person name="Allen A.W."/>
            <person name="Alvarado L."/>
            <person name="Arachchi H.M."/>
            <person name="Berlin A.M."/>
            <person name="Chapman S.B."/>
            <person name="Gainer-Dewar J."/>
            <person name="Goldberg J."/>
            <person name="Griggs A."/>
            <person name="Gujja S."/>
            <person name="Hansen M."/>
            <person name="Howarth C."/>
            <person name="Imamovic A."/>
            <person name="Ireland A."/>
            <person name="Larimer J."/>
            <person name="McCowan C."/>
            <person name="Murphy C."/>
            <person name="Pearson M."/>
            <person name="Poon T.W."/>
            <person name="Priest M."/>
            <person name="Roberts A."/>
            <person name="Saif S."/>
            <person name="Shea T."/>
            <person name="Sisk P."/>
            <person name="Sykes S."/>
            <person name="Wortman J."/>
            <person name="Nusbaum C."/>
            <person name="Birren B."/>
        </authorList>
    </citation>
    <scope>NUCLEOTIDE SEQUENCE [LARGE SCALE GENOMIC DNA]</scope>
    <source>
        <strain evidence="7">ACHKN1017</strain>
    </source>
</reference>
<accession>A0A182KFG6</accession>
<dbReference type="PANTHER" id="PTHR11592">
    <property type="entry name" value="GLUTATHIONE PEROXIDASE"/>
    <property type="match status" value="1"/>
</dbReference>
<dbReference type="Proteomes" id="UP000075881">
    <property type="component" value="Unassembled WGS sequence"/>
</dbReference>
<dbReference type="Gene3D" id="3.40.30.10">
    <property type="entry name" value="Glutaredoxin"/>
    <property type="match status" value="1"/>
</dbReference>
<dbReference type="PROSITE" id="PS00763">
    <property type="entry name" value="GLUTATHIONE_PEROXID_2"/>
    <property type="match status" value="1"/>
</dbReference>
<dbReference type="PRINTS" id="PR01011">
    <property type="entry name" value="GLUTPROXDASE"/>
</dbReference>
<dbReference type="CDD" id="cd00340">
    <property type="entry name" value="GSH_Peroxidase"/>
    <property type="match status" value="1"/>
</dbReference>
<dbReference type="VEuPathDB" id="VectorBase:ACHR009504"/>
<dbReference type="AlphaFoldDB" id="A0A182KFG6"/>
<proteinExistence type="inferred from homology"/>
<dbReference type="InterPro" id="IPR000889">
    <property type="entry name" value="Glutathione_peroxidase"/>
</dbReference>
<dbReference type="STRING" id="43041.A0A182KFG6"/>
<protein>
    <recommendedName>
        <fullName evidence="5">Glutathione peroxidase</fullName>
    </recommendedName>
</protein>
<sequence length="103" mass="11706">MRILAFPCNQFGGQEPGTNAEIKKFAEGRGVKFDMYAKVDVNGDNAHPLWQYLKQHQGGTLVDAIKWNFTKFLVDRNGQAVGRYGPTTSPLEMRNELEKYLNQ</sequence>